<dbReference type="NCBIfam" id="NF033564">
    <property type="entry name" value="transpos_ISAs1"/>
    <property type="match status" value="1"/>
</dbReference>
<dbReference type="PANTHER" id="PTHR30298:SF0">
    <property type="entry name" value="PROTEIN YBFL-RELATED"/>
    <property type="match status" value="1"/>
</dbReference>
<dbReference type="InterPro" id="IPR047647">
    <property type="entry name" value="ISAs1_transpos"/>
</dbReference>
<accession>A0A250KWU6</accession>
<gene>
    <name evidence="1" type="ORF">sS8_4066</name>
</gene>
<name>A0A250KWU6_9GAMM</name>
<sequence>MIATGSDLLVQLKGNHPKPRAAVRAVCQTQPHAEQTYTVNLGRRNRIEQRTARVWSLPEGTGPEPWHAPFKAVVEVRRHVEEFNPRRRCFEPRQAPVADDLVTRDASTATLAEAIRGHWGIENRLHDVLDTALGEDASRIRKNPGVFAHLRHFALNRLRHNGQSNIHAALYDNAMDLERVLNDKGIKR</sequence>
<dbReference type="InterPro" id="IPR051698">
    <property type="entry name" value="Transposase_11-like"/>
</dbReference>
<dbReference type="KEGG" id="mmai:sS8_4066"/>
<dbReference type="AlphaFoldDB" id="A0A250KWU6"/>
<proteinExistence type="predicted"/>
<dbReference type="EMBL" id="AP017928">
    <property type="protein sequence ID" value="BBA35996.1"/>
    <property type="molecule type" value="Genomic_DNA"/>
</dbReference>
<evidence type="ECO:0000313" key="2">
    <source>
        <dbReference type="Proteomes" id="UP000266313"/>
    </source>
</evidence>
<protein>
    <submittedName>
        <fullName evidence="1">ISMca6, transposase, OrfB</fullName>
    </submittedName>
</protein>
<keyword evidence="2" id="KW-1185">Reference proteome</keyword>
<evidence type="ECO:0000313" key="1">
    <source>
        <dbReference type="EMBL" id="BBA35996.1"/>
    </source>
</evidence>
<dbReference type="Proteomes" id="UP000266313">
    <property type="component" value="Chromosome"/>
</dbReference>
<organism evidence="1 2">
    <name type="scientific">Methylocaldum marinum</name>
    <dbReference type="NCBI Taxonomy" id="1432792"/>
    <lineage>
        <taxon>Bacteria</taxon>
        <taxon>Pseudomonadati</taxon>
        <taxon>Pseudomonadota</taxon>
        <taxon>Gammaproteobacteria</taxon>
        <taxon>Methylococcales</taxon>
        <taxon>Methylococcaceae</taxon>
        <taxon>Methylocaldum</taxon>
    </lineage>
</organism>
<dbReference type="PANTHER" id="PTHR30298">
    <property type="entry name" value="H REPEAT-ASSOCIATED PREDICTED TRANSPOSASE"/>
    <property type="match status" value="1"/>
</dbReference>
<reference evidence="1 2" key="1">
    <citation type="submission" date="2016-12" db="EMBL/GenBank/DDBJ databases">
        <title>Genome sequencing of Methylocaldum marinum.</title>
        <authorList>
            <person name="Takeuchi M."/>
            <person name="Kamagata Y."/>
            <person name="Hiraoka S."/>
            <person name="Oshima K."/>
            <person name="Hattori M."/>
            <person name="Iwasaki W."/>
        </authorList>
    </citation>
    <scope>NUCLEOTIDE SEQUENCE [LARGE SCALE GENOMIC DNA]</scope>
    <source>
        <strain evidence="1 2">S8</strain>
    </source>
</reference>